<name>A0ACB8RZT1_9AGAM</name>
<reference evidence="1" key="2">
    <citation type="journal article" date="2022" name="New Phytol.">
        <title>Evolutionary transition to the ectomycorrhizal habit in the genomes of a hyperdiverse lineage of mushroom-forming fungi.</title>
        <authorList>
            <person name="Looney B."/>
            <person name="Miyauchi S."/>
            <person name="Morin E."/>
            <person name="Drula E."/>
            <person name="Courty P.E."/>
            <person name="Kohler A."/>
            <person name="Kuo A."/>
            <person name="LaButti K."/>
            <person name="Pangilinan J."/>
            <person name="Lipzen A."/>
            <person name="Riley R."/>
            <person name="Andreopoulos W."/>
            <person name="He G."/>
            <person name="Johnson J."/>
            <person name="Nolan M."/>
            <person name="Tritt A."/>
            <person name="Barry K.W."/>
            <person name="Grigoriev I.V."/>
            <person name="Nagy L.G."/>
            <person name="Hibbett D."/>
            <person name="Henrissat B."/>
            <person name="Matheny P.B."/>
            <person name="Labbe J."/>
            <person name="Martin F.M."/>
        </authorList>
    </citation>
    <scope>NUCLEOTIDE SEQUENCE</scope>
    <source>
        <strain evidence="1">FP105234-sp</strain>
    </source>
</reference>
<gene>
    <name evidence="1" type="ORF">FA95DRAFT_1581560</name>
</gene>
<keyword evidence="2" id="KW-1185">Reference proteome</keyword>
<reference evidence="1" key="1">
    <citation type="submission" date="2021-02" db="EMBL/GenBank/DDBJ databases">
        <authorList>
            <consortium name="DOE Joint Genome Institute"/>
            <person name="Ahrendt S."/>
            <person name="Looney B.P."/>
            <person name="Miyauchi S."/>
            <person name="Morin E."/>
            <person name="Drula E."/>
            <person name="Courty P.E."/>
            <person name="Chicoki N."/>
            <person name="Fauchery L."/>
            <person name="Kohler A."/>
            <person name="Kuo A."/>
            <person name="Labutti K."/>
            <person name="Pangilinan J."/>
            <person name="Lipzen A."/>
            <person name="Riley R."/>
            <person name="Andreopoulos W."/>
            <person name="He G."/>
            <person name="Johnson J."/>
            <person name="Barry K.W."/>
            <person name="Grigoriev I.V."/>
            <person name="Nagy L."/>
            <person name="Hibbett D."/>
            <person name="Henrissat B."/>
            <person name="Matheny P.B."/>
            <person name="Labbe J."/>
            <person name="Martin F."/>
        </authorList>
    </citation>
    <scope>NUCLEOTIDE SEQUENCE</scope>
    <source>
        <strain evidence="1">FP105234-sp</strain>
    </source>
</reference>
<evidence type="ECO:0000313" key="1">
    <source>
        <dbReference type="EMBL" id="KAI0049809.1"/>
    </source>
</evidence>
<protein>
    <submittedName>
        <fullName evidence="1">Uncharacterized protein</fullName>
    </submittedName>
</protein>
<sequence length="293" mass="29031">MLNKKSFVAFAALALIFQSNAAPIGGATSAAAVVARAAASDIGDFGSCTVPQIQFGVGFDNRKETSFEPVDLKSFAHGSAQNIDIITQFICDTLTNTCGADQTAKDTCKTAQAAADAKPPKTGAQADAFNAAFGIKTNFAAVAAVDDQGNVVAGTGAAAATSAAAAVTTSAAAAATTSAAAAASAASGASGAIGDFGSCSVPQIQFGVGFDNRKETSFEPNIDIITQFICDTLTNTCGADQTAKDTCKTAQAAADAKPPKTGAQADAFNAVFGIKTNFAAVAAVDDQGNVVAA</sequence>
<comment type="caution">
    <text evidence="1">The sequence shown here is derived from an EMBL/GenBank/DDBJ whole genome shotgun (WGS) entry which is preliminary data.</text>
</comment>
<proteinExistence type="predicted"/>
<evidence type="ECO:0000313" key="2">
    <source>
        <dbReference type="Proteomes" id="UP000814033"/>
    </source>
</evidence>
<organism evidence="1 2">
    <name type="scientific">Auriscalpium vulgare</name>
    <dbReference type="NCBI Taxonomy" id="40419"/>
    <lineage>
        <taxon>Eukaryota</taxon>
        <taxon>Fungi</taxon>
        <taxon>Dikarya</taxon>
        <taxon>Basidiomycota</taxon>
        <taxon>Agaricomycotina</taxon>
        <taxon>Agaricomycetes</taxon>
        <taxon>Russulales</taxon>
        <taxon>Auriscalpiaceae</taxon>
        <taxon>Auriscalpium</taxon>
    </lineage>
</organism>
<dbReference type="Proteomes" id="UP000814033">
    <property type="component" value="Unassembled WGS sequence"/>
</dbReference>
<dbReference type="EMBL" id="MU275869">
    <property type="protein sequence ID" value="KAI0049809.1"/>
    <property type="molecule type" value="Genomic_DNA"/>
</dbReference>
<accession>A0ACB8RZT1</accession>